<reference evidence="4" key="1">
    <citation type="submission" date="2024-06" db="EMBL/GenBank/DDBJ databases">
        <title>Multi-omics analyses provide insights into the biosynthesis of the anticancer antibiotic pleurotin in Hohenbuehelia grisea.</title>
        <authorList>
            <person name="Weaver J.A."/>
            <person name="Alberti F."/>
        </authorList>
    </citation>
    <scope>NUCLEOTIDE SEQUENCE [LARGE SCALE GENOMIC DNA]</scope>
    <source>
        <strain evidence="4">T-177</strain>
    </source>
</reference>
<organism evidence="3 4">
    <name type="scientific">Hohenbuehelia grisea</name>
    <dbReference type="NCBI Taxonomy" id="104357"/>
    <lineage>
        <taxon>Eukaryota</taxon>
        <taxon>Fungi</taxon>
        <taxon>Dikarya</taxon>
        <taxon>Basidiomycota</taxon>
        <taxon>Agaricomycotina</taxon>
        <taxon>Agaricomycetes</taxon>
        <taxon>Agaricomycetidae</taxon>
        <taxon>Agaricales</taxon>
        <taxon>Pleurotineae</taxon>
        <taxon>Pleurotaceae</taxon>
        <taxon>Hohenbuehelia</taxon>
    </lineage>
</organism>
<gene>
    <name evidence="3" type="ORF">HGRIS_009834</name>
</gene>
<feature type="domain" description="AB hydrolase-1" evidence="2">
    <location>
        <begin position="77"/>
        <end position="360"/>
    </location>
</feature>
<accession>A0ABR3J2J9</accession>
<evidence type="ECO:0000256" key="1">
    <source>
        <dbReference type="SAM" id="SignalP"/>
    </source>
</evidence>
<evidence type="ECO:0000313" key="3">
    <source>
        <dbReference type="EMBL" id="KAL0949797.1"/>
    </source>
</evidence>
<dbReference type="PANTHER" id="PTHR43194">
    <property type="entry name" value="HYDROLASE ALPHA/BETA FOLD FAMILY"/>
    <property type="match status" value="1"/>
</dbReference>
<dbReference type="Gene3D" id="3.40.50.1820">
    <property type="entry name" value="alpha/beta hydrolase"/>
    <property type="match status" value="1"/>
</dbReference>
<evidence type="ECO:0000313" key="4">
    <source>
        <dbReference type="Proteomes" id="UP001556367"/>
    </source>
</evidence>
<dbReference type="CDD" id="cd12809">
    <property type="entry name" value="Esterase_713_like-2"/>
    <property type="match status" value="1"/>
</dbReference>
<dbReference type="SUPFAM" id="SSF53474">
    <property type="entry name" value="alpha/beta-Hydrolases"/>
    <property type="match status" value="1"/>
</dbReference>
<sequence length="374" mass="41237">MLMMLRAVFYLFSILPAVVLSAAAPHRRSAVVGTFHRRSYFYVGGAYSQLDDFTTATGQIFVERLTPEKVTQPLPVMFIHGRGMTGTNFMNTPDGRLGWADHFMSQGFEVILVEQPERGRSSWVLGIDGPQDVPDTFLVQSRFTASQRFNLWPQAKLHSQWPGNGSVGDPIFDNFFKSVMPSLVSEEESSIRIRDAGSELLDKIGPVILLTHSQAGQLGWILADSRPSKVKAIVALEPIGPPFINAVFNTVPARPFGVTEVPLRFSPPISSAHDLSPVIVDTGTNFTCFQQRAPARKLANLANIPVLIVTSQSSYHSVYDACTATFLQQAGVAAEHVRLENVGIEGNGHMMFMEKNNLAIADNVVLKWLRKILN</sequence>
<dbReference type="InterPro" id="IPR029058">
    <property type="entry name" value="AB_hydrolase_fold"/>
</dbReference>
<feature type="signal peptide" evidence="1">
    <location>
        <begin position="1"/>
        <end position="23"/>
    </location>
</feature>
<dbReference type="InterPro" id="IPR050228">
    <property type="entry name" value="Carboxylesterase_BioH"/>
</dbReference>
<evidence type="ECO:0000259" key="2">
    <source>
        <dbReference type="Pfam" id="PF12697"/>
    </source>
</evidence>
<protein>
    <recommendedName>
        <fullName evidence="2">AB hydrolase-1 domain-containing protein</fullName>
    </recommendedName>
</protein>
<keyword evidence="4" id="KW-1185">Reference proteome</keyword>
<dbReference type="Proteomes" id="UP001556367">
    <property type="component" value="Unassembled WGS sequence"/>
</dbReference>
<dbReference type="Pfam" id="PF12697">
    <property type="entry name" value="Abhydrolase_6"/>
    <property type="match status" value="1"/>
</dbReference>
<name>A0ABR3J2J9_9AGAR</name>
<dbReference type="InterPro" id="IPR000073">
    <property type="entry name" value="AB_hydrolase_1"/>
</dbReference>
<feature type="chain" id="PRO_5047129007" description="AB hydrolase-1 domain-containing protein" evidence="1">
    <location>
        <begin position="24"/>
        <end position="374"/>
    </location>
</feature>
<dbReference type="EMBL" id="JASNQZ010000012">
    <property type="protein sequence ID" value="KAL0949797.1"/>
    <property type="molecule type" value="Genomic_DNA"/>
</dbReference>
<proteinExistence type="predicted"/>
<dbReference type="PANTHER" id="PTHR43194:SF4">
    <property type="entry name" value="AB HYDROLASE-1 DOMAIN-CONTAINING PROTEIN"/>
    <property type="match status" value="1"/>
</dbReference>
<comment type="caution">
    <text evidence="3">The sequence shown here is derived from an EMBL/GenBank/DDBJ whole genome shotgun (WGS) entry which is preliminary data.</text>
</comment>
<keyword evidence="1" id="KW-0732">Signal</keyword>